<protein>
    <submittedName>
        <fullName evidence="4">SDR family oxidoreductase</fullName>
    </submittedName>
</protein>
<dbReference type="EMBL" id="VEVQ02000003">
    <property type="protein sequence ID" value="NHN25271.1"/>
    <property type="molecule type" value="Genomic_DNA"/>
</dbReference>
<gene>
    <name evidence="4" type="ORF">FIA58_006230</name>
</gene>
<organism evidence="4 5">
    <name type="scientific">Flavobacterium jejuense</name>
    <dbReference type="NCBI Taxonomy" id="1544455"/>
    <lineage>
        <taxon>Bacteria</taxon>
        <taxon>Pseudomonadati</taxon>
        <taxon>Bacteroidota</taxon>
        <taxon>Flavobacteriia</taxon>
        <taxon>Flavobacteriales</taxon>
        <taxon>Flavobacteriaceae</taxon>
        <taxon>Flavobacterium</taxon>
    </lineage>
</organism>
<dbReference type="RefSeq" id="WP_140961273.1">
    <property type="nucleotide sequence ID" value="NZ_VEVQ02000003.1"/>
</dbReference>
<reference evidence="4" key="2">
    <citation type="submission" date="2020-02" db="EMBL/GenBank/DDBJ databases">
        <title>Flavobacterium profundi sp. nov., isolated from a deep-sea seamount.</title>
        <authorList>
            <person name="Zhang D.-C."/>
        </authorList>
    </citation>
    <scope>NUCLEOTIDE SEQUENCE</scope>
    <source>
        <strain evidence="4">EC11</strain>
    </source>
</reference>
<dbReference type="Gene3D" id="3.40.50.720">
    <property type="entry name" value="NAD(P)-binding Rossmann-like Domain"/>
    <property type="match status" value="1"/>
</dbReference>
<comment type="caution">
    <text evidence="4">The sequence shown here is derived from an EMBL/GenBank/DDBJ whole genome shotgun (WGS) entry which is preliminary data.</text>
</comment>
<dbReference type="CDD" id="cd05374">
    <property type="entry name" value="17beta-HSD-like_SDR_c"/>
    <property type="match status" value="1"/>
</dbReference>
<evidence type="ECO:0000256" key="2">
    <source>
        <dbReference type="ARBA" id="ARBA00023002"/>
    </source>
</evidence>
<evidence type="ECO:0000313" key="5">
    <source>
        <dbReference type="Proteomes" id="UP000817854"/>
    </source>
</evidence>
<comment type="similarity">
    <text evidence="1 3">Belongs to the short-chain dehydrogenases/reductases (SDR) family.</text>
</comment>
<dbReference type="InterPro" id="IPR002347">
    <property type="entry name" value="SDR_fam"/>
</dbReference>
<evidence type="ECO:0000256" key="1">
    <source>
        <dbReference type="ARBA" id="ARBA00006484"/>
    </source>
</evidence>
<dbReference type="PRINTS" id="PR00081">
    <property type="entry name" value="GDHRDH"/>
</dbReference>
<dbReference type="InterPro" id="IPR051911">
    <property type="entry name" value="SDR_oxidoreductase"/>
</dbReference>
<proteinExistence type="inferred from homology"/>
<evidence type="ECO:0000256" key="3">
    <source>
        <dbReference type="RuleBase" id="RU000363"/>
    </source>
</evidence>
<dbReference type="PROSITE" id="PS00061">
    <property type="entry name" value="ADH_SHORT"/>
    <property type="match status" value="1"/>
</dbReference>
<dbReference type="PRINTS" id="PR00080">
    <property type="entry name" value="SDRFAMILY"/>
</dbReference>
<sequence>MDTKKVWFVTGASKGLGLSIVKKLLASEYKVVATSRDVNSLINVIGNASSNFLPLQVDLLKEESVSFAINEAIKVFGKIDVVVNNAGYGQAGTLEELSDEESRKNFDVNVFGLLNVIRKVMPQLRAQKSGHIINISSVGGFIGNFPSFGVYCATKYAVVGLTEALSAEVNGFGIKATVVYPGYFRTNFLDEGSFVLPKTPITEYENARAIEKFHIDEIRGNQAGDPNKAATVLLEIAEQEKPPFHLFLGSDSYQYAKQKIEIIENELEINKTLATSTDF</sequence>
<dbReference type="InterPro" id="IPR036291">
    <property type="entry name" value="NAD(P)-bd_dom_sf"/>
</dbReference>
<name>A0ABX0IT61_9FLAO</name>
<dbReference type="PANTHER" id="PTHR43976">
    <property type="entry name" value="SHORT CHAIN DEHYDROGENASE"/>
    <property type="match status" value="1"/>
</dbReference>
<dbReference type="PANTHER" id="PTHR43976:SF16">
    <property type="entry name" value="SHORT-CHAIN DEHYDROGENASE_REDUCTASE FAMILY PROTEIN"/>
    <property type="match status" value="1"/>
</dbReference>
<dbReference type="InterPro" id="IPR020904">
    <property type="entry name" value="Sc_DH/Rdtase_CS"/>
</dbReference>
<evidence type="ECO:0000313" key="4">
    <source>
        <dbReference type="EMBL" id="NHN25271.1"/>
    </source>
</evidence>
<dbReference type="Proteomes" id="UP000817854">
    <property type="component" value="Unassembled WGS sequence"/>
</dbReference>
<keyword evidence="5" id="KW-1185">Reference proteome</keyword>
<reference evidence="4" key="1">
    <citation type="submission" date="2019-05" db="EMBL/GenBank/DDBJ databases">
        <authorList>
            <person name="Lianzixin W."/>
        </authorList>
    </citation>
    <scope>NUCLEOTIDE SEQUENCE</scope>
    <source>
        <strain evidence="4">EC11</strain>
    </source>
</reference>
<dbReference type="Pfam" id="PF00106">
    <property type="entry name" value="adh_short"/>
    <property type="match status" value="1"/>
</dbReference>
<dbReference type="SUPFAM" id="SSF51735">
    <property type="entry name" value="NAD(P)-binding Rossmann-fold domains"/>
    <property type="match status" value="1"/>
</dbReference>
<accession>A0ABX0IT61</accession>
<keyword evidence="2" id="KW-0560">Oxidoreductase</keyword>